<dbReference type="InterPro" id="IPR013217">
    <property type="entry name" value="Methyltransf_12"/>
</dbReference>
<dbReference type="InterPro" id="IPR029063">
    <property type="entry name" value="SAM-dependent_MTases_sf"/>
</dbReference>
<accession>A0A395JNF3</accession>
<gene>
    <name evidence="2" type="ORF">DFR28_101484</name>
</gene>
<proteinExistence type="predicted"/>
<protein>
    <recommendedName>
        <fullName evidence="1">Methyltransferase type 12 domain-containing protein</fullName>
    </recommendedName>
</protein>
<evidence type="ECO:0000313" key="3">
    <source>
        <dbReference type="Proteomes" id="UP000253083"/>
    </source>
</evidence>
<evidence type="ECO:0000259" key="1">
    <source>
        <dbReference type="Pfam" id="PF08242"/>
    </source>
</evidence>
<dbReference type="Pfam" id="PF08242">
    <property type="entry name" value="Methyltransf_12"/>
    <property type="match status" value="1"/>
</dbReference>
<name>A0A395JNF3_9GAMM</name>
<reference evidence="2 3" key="1">
    <citation type="submission" date="2018-06" db="EMBL/GenBank/DDBJ databases">
        <title>Genomic Encyclopedia of Type Strains, Phase IV (KMG-IV): sequencing the most valuable type-strain genomes for metagenomic binning, comparative biology and taxonomic classification.</title>
        <authorList>
            <person name="Goeker M."/>
        </authorList>
    </citation>
    <scope>NUCLEOTIDE SEQUENCE [LARGE SCALE GENOMIC DNA]</scope>
    <source>
        <strain evidence="2 3">DSM 24032</strain>
    </source>
</reference>
<organism evidence="2 3">
    <name type="scientific">Arenicella xantha</name>
    <dbReference type="NCBI Taxonomy" id="644221"/>
    <lineage>
        <taxon>Bacteria</taxon>
        <taxon>Pseudomonadati</taxon>
        <taxon>Pseudomonadota</taxon>
        <taxon>Gammaproteobacteria</taxon>
        <taxon>Arenicellales</taxon>
        <taxon>Arenicellaceae</taxon>
        <taxon>Arenicella</taxon>
    </lineage>
</organism>
<sequence length="251" mass="28870">MFSNPFKKQIKDNLGLDLKPGDAHYRAYVGPPGDYDLISAMVFNLLTCLGLRQHHKVLDIGCGSLRTGRLLIPYLNRGNYYGVEPNKWLVEDGIKSEIGQDLIRTKAPIFSYTDCLKEFKQPLGLDYAFAQSIFSHTGTDLFDRWLSEVAYHLRDDGVLFATFLIDEVDSTESGWIYPGCVQFTPDSVKKMALKNGLGFSMLNWFHPRQYWAAFYKVDYDTSLIKNDEISWNKYTIPRIKDHKKPSQYTPK</sequence>
<dbReference type="Gene3D" id="3.40.50.150">
    <property type="entry name" value="Vaccinia Virus protein VP39"/>
    <property type="match status" value="1"/>
</dbReference>
<dbReference type="InParanoid" id="A0A395JNF3"/>
<keyword evidence="3" id="KW-1185">Reference proteome</keyword>
<dbReference type="CDD" id="cd02440">
    <property type="entry name" value="AdoMet_MTases"/>
    <property type="match status" value="1"/>
</dbReference>
<dbReference type="Proteomes" id="UP000253083">
    <property type="component" value="Unassembled WGS sequence"/>
</dbReference>
<comment type="caution">
    <text evidence="2">The sequence shown here is derived from an EMBL/GenBank/DDBJ whole genome shotgun (WGS) entry which is preliminary data.</text>
</comment>
<evidence type="ECO:0000313" key="2">
    <source>
        <dbReference type="EMBL" id="RBP53099.1"/>
    </source>
</evidence>
<dbReference type="EMBL" id="QNRT01000001">
    <property type="protein sequence ID" value="RBP53099.1"/>
    <property type="molecule type" value="Genomic_DNA"/>
</dbReference>
<dbReference type="AlphaFoldDB" id="A0A395JNF3"/>
<feature type="domain" description="Methyltransferase type 12" evidence="1">
    <location>
        <begin position="58"/>
        <end position="159"/>
    </location>
</feature>
<dbReference type="SUPFAM" id="SSF53335">
    <property type="entry name" value="S-adenosyl-L-methionine-dependent methyltransferases"/>
    <property type="match status" value="1"/>
</dbReference>
<dbReference type="OrthoDB" id="9179784at2"/>
<dbReference type="RefSeq" id="WP_113952698.1">
    <property type="nucleotide sequence ID" value="NZ_QNRT01000001.1"/>
</dbReference>